<keyword evidence="4" id="KW-1185">Reference proteome</keyword>
<dbReference type="CDD" id="cd04051">
    <property type="entry name" value="C2_SRC2_like"/>
    <property type="match status" value="1"/>
</dbReference>
<name>A0A540KYY6_MALBA</name>
<evidence type="ECO:0000256" key="1">
    <source>
        <dbReference type="SAM" id="MobiDB-lite"/>
    </source>
</evidence>
<dbReference type="InterPro" id="IPR035892">
    <property type="entry name" value="C2_domain_sf"/>
</dbReference>
<sequence>MESSRGGAVVEIKVVSCKDLKAFNFFQKLSVYALVSVQKDDNKQQVVVDQQKQMMNRTPTDKEGDGNPEWNHEMRFEFDQFDDDDDLFIHFDLRHEGVGLLGIGDRSIGEVRVPLKDLIRLQQQQDALARYVNYQVTTSDKKPNGILNFSYKLLNSKLPYKFEGSAGSHDVHDHQPLRIQYPTITFEDDDDDICISNSNISSAGYHNKFNSSTQVCNPASSLMELHQTHTSNAHYNYNPPPPPPVLPPADDHVHAYYPPPPPPPPHPPPPPPPMAEYNYLLPSHPTRPFHHPYHDYGPWRPEIRPPRPHGH</sequence>
<feature type="region of interest" description="Disordered" evidence="1">
    <location>
        <begin position="231"/>
        <end position="311"/>
    </location>
</feature>
<comment type="caution">
    <text evidence="3">The sequence shown here is derived from an EMBL/GenBank/DDBJ whole genome shotgun (WGS) entry which is preliminary data.</text>
</comment>
<dbReference type="AlphaFoldDB" id="A0A540KYY6"/>
<protein>
    <recommendedName>
        <fullName evidence="2">C2 domain-containing protein</fullName>
    </recommendedName>
</protein>
<reference evidence="3 4" key="1">
    <citation type="journal article" date="2019" name="G3 (Bethesda)">
        <title>Sequencing of a Wild Apple (Malus baccata) Genome Unravels the Differences Between Cultivated and Wild Apple Species Regarding Disease Resistance and Cold Tolerance.</title>
        <authorList>
            <person name="Chen X."/>
        </authorList>
    </citation>
    <scope>NUCLEOTIDE SEQUENCE [LARGE SCALE GENOMIC DNA]</scope>
    <source>
        <strain evidence="4">cv. Shandingzi</strain>
        <tissue evidence="3">Leaves</tissue>
    </source>
</reference>
<proteinExistence type="predicted"/>
<dbReference type="EMBL" id="VIEB01000858">
    <property type="protein sequence ID" value="TQD79441.1"/>
    <property type="molecule type" value="Genomic_DNA"/>
</dbReference>
<feature type="domain" description="C2" evidence="2">
    <location>
        <begin position="1"/>
        <end position="128"/>
    </location>
</feature>
<dbReference type="Proteomes" id="UP000315295">
    <property type="component" value="Unassembled WGS sequence"/>
</dbReference>
<evidence type="ECO:0000313" key="4">
    <source>
        <dbReference type="Proteomes" id="UP000315295"/>
    </source>
</evidence>
<dbReference type="InterPro" id="IPR000008">
    <property type="entry name" value="C2_dom"/>
</dbReference>
<dbReference type="Pfam" id="PF00168">
    <property type="entry name" value="C2"/>
    <property type="match status" value="1"/>
</dbReference>
<dbReference type="STRING" id="106549.A0A540KYY6"/>
<organism evidence="3 4">
    <name type="scientific">Malus baccata</name>
    <name type="common">Siberian crab apple</name>
    <name type="synonym">Pyrus baccata</name>
    <dbReference type="NCBI Taxonomy" id="106549"/>
    <lineage>
        <taxon>Eukaryota</taxon>
        <taxon>Viridiplantae</taxon>
        <taxon>Streptophyta</taxon>
        <taxon>Embryophyta</taxon>
        <taxon>Tracheophyta</taxon>
        <taxon>Spermatophyta</taxon>
        <taxon>Magnoliopsida</taxon>
        <taxon>eudicotyledons</taxon>
        <taxon>Gunneridae</taxon>
        <taxon>Pentapetalae</taxon>
        <taxon>rosids</taxon>
        <taxon>fabids</taxon>
        <taxon>Rosales</taxon>
        <taxon>Rosaceae</taxon>
        <taxon>Amygdaloideae</taxon>
        <taxon>Maleae</taxon>
        <taxon>Malus</taxon>
    </lineage>
</organism>
<dbReference type="SMART" id="SM00239">
    <property type="entry name" value="C2"/>
    <property type="match status" value="1"/>
</dbReference>
<dbReference type="InterPro" id="IPR044750">
    <property type="entry name" value="C2_SRC2/BAP"/>
</dbReference>
<feature type="compositionally biased region" description="Pro residues" evidence="1">
    <location>
        <begin position="257"/>
        <end position="274"/>
    </location>
</feature>
<accession>A0A540KYY6</accession>
<dbReference type="PANTHER" id="PTHR32246:SF169">
    <property type="entry name" value="PROTEIN SRC2-LIKE"/>
    <property type="match status" value="1"/>
</dbReference>
<dbReference type="GO" id="GO:0006952">
    <property type="term" value="P:defense response"/>
    <property type="evidence" value="ECO:0007669"/>
    <property type="project" value="InterPro"/>
</dbReference>
<gene>
    <name evidence="3" type="ORF">C1H46_035003</name>
</gene>
<dbReference type="Gene3D" id="2.60.40.150">
    <property type="entry name" value="C2 domain"/>
    <property type="match status" value="1"/>
</dbReference>
<dbReference type="PANTHER" id="PTHR32246">
    <property type="entry name" value="INGRESSION PROTEIN FIC1"/>
    <property type="match status" value="1"/>
</dbReference>
<evidence type="ECO:0000313" key="3">
    <source>
        <dbReference type="EMBL" id="TQD79441.1"/>
    </source>
</evidence>
<feature type="compositionally biased region" description="Pro residues" evidence="1">
    <location>
        <begin position="238"/>
        <end position="247"/>
    </location>
</feature>
<dbReference type="PROSITE" id="PS50004">
    <property type="entry name" value="C2"/>
    <property type="match status" value="1"/>
</dbReference>
<evidence type="ECO:0000259" key="2">
    <source>
        <dbReference type="PROSITE" id="PS50004"/>
    </source>
</evidence>
<dbReference type="SUPFAM" id="SSF49562">
    <property type="entry name" value="C2 domain (Calcium/lipid-binding domain, CaLB)"/>
    <property type="match status" value="1"/>
</dbReference>